<proteinExistence type="inferred from homology"/>
<dbReference type="Proteomes" id="UP000285190">
    <property type="component" value="Unassembled WGS sequence"/>
</dbReference>
<dbReference type="InterPro" id="IPR038610">
    <property type="entry name" value="FliK-like_C_sf"/>
</dbReference>
<dbReference type="PRINTS" id="PR01007">
    <property type="entry name" value="FLGHOOKFLIK"/>
</dbReference>
<evidence type="ECO:0000256" key="3">
    <source>
        <dbReference type="ARBA" id="ARBA00022795"/>
    </source>
</evidence>
<keyword evidence="7" id="KW-1185">Reference proteome</keyword>
<accession>A0A418X0F7</accession>
<comment type="caution">
    <text evidence="6">The sequence shown here is derived from an EMBL/GenBank/DDBJ whole genome shotgun (WGS) entry which is preliminary data.</text>
</comment>
<dbReference type="AlphaFoldDB" id="A0A418X0F7"/>
<dbReference type="InterPro" id="IPR052563">
    <property type="entry name" value="FliK"/>
</dbReference>
<dbReference type="Pfam" id="PF02120">
    <property type="entry name" value="Flg_hook"/>
    <property type="match status" value="1"/>
</dbReference>
<evidence type="ECO:0000313" key="6">
    <source>
        <dbReference type="EMBL" id="RJG05956.1"/>
    </source>
</evidence>
<feature type="compositionally biased region" description="Polar residues" evidence="4">
    <location>
        <begin position="1"/>
        <end position="25"/>
    </location>
</feature>
<protein>
    <submittedName>
        <fullName evidence="6">Flagellar hook-length control protein FliK</fullName>
    </submittedName>
</protein>
<comment type="function">
    <text evidence="1">Controls the length of the flagellar hook.</text>
</comment>
<feature type="compositionally biased region" description="Low complexity" evidence="4">
    <location>
        <begin position="445"/>
        <end position="457"/>
    </location>
</feature>
<evidence type="ECO:0000259" key="5">
    <source>
        <dbReference type="Pfam" id="PF02120"/>
    </source>
</evidence>
<evidence type="ECO:0000256" key="1">
    <source>
        <dbReference type="ARBA" id="ARBA00003944"/>
    </source>
</evidence>
<comment type="similarity">
    <text evidence="2">Belongs to the FliK family.</text>
</comment>
<keyword evidence="6" id="KW-0969">Cilium</keyword>
<keyword evidence="6" id="KW-0282">Flagellum</keyword>
<dbReference type="GO" id="GO:0044780">
    <property type="term" value="P:bacterial-type flagellum assembly"/>
    <property type="evidence" value="ECO:0007669"/>
    <property type="project" value="InterPro"/>
</dbReference>
<feature type="compositionally biased region" description="Low complexity" evidence="4">
    <location>
        <begin position="80"/>
        <end position="101"/>
    </location>
</feature>
<feature type="compositionally biased region" description="Low complexity" evidence="4">
    <location>
        <begin position="58"/>
        <end position="69"/>
    </location>
</feature>
<evidence type="ECO:0000256" key="2">
    <source>
        <dbReference type="ARBA" id="ARBA00009149"/>
    </source>
</evidence>
<feature type="region of interest" description="Disordered" evidence="4">
    <location>
        <begin position="221"/>
        <end position="254"/>
    </location>
</feature>
<name>A0A418X0F7_9BURK</name>
<dbReference type="CDD" id="cd17470">
    <property type="entry name" value="T3SS_Flik_C"/>
    <property type="match status" value="1"/>
</dbReference>
<feature type="region of interest" description="Disordered" evidence="4">
    <location>
        <begin position="1"/>
        <end position="29"/>
    </location>
</feature>
<evidence type="ECO:0000313" key="7">
    <source>
        <dbReference type="Proteomes" id="UP000285190"/>
    </source>
</evidence>
<feature type="region of interest" description="Disordered" evidence="4">
    <location>
        <begin position="439"/>
        <end position="490"/>
    </location>
</feature>
<dbReference type="PANTHER" id="PTHR37533">
    <property type="entry name" value="FLAGELLAR HOOK-LENGTH CONTROL PROTEIN"/>
    <property type="match status" value="1"/>
</dbReference>
<dbReference type="InterPro" id="IPR001635">
    <property type="entry name" value="Flag_hook_Flik"/>
</dbReference>
<dbReference type="OrthoDB" id="8596319at2"/>
<feature type="domain" description="Flagellar hook-length control protein-like C-terminal" evidence="5">
    <location>
        <begin position="363"/>
        <end position="446"/>
    </location>
</feature>
<sequence length="490" mass="48791">MKTAAISNPANVNSATASSAKQSGDASGLPFSELLSREVADRGAVNEAAMPATRESRPAAATPQSARPAAKSDKADSADTDTAAVAESGATAASEDAAVAAQGKTKPATDDAEETEEAALAAASEELLALVANLNQPRAAAAETSTQTPASDDAAAAATAAAAAAAAAATTVIQAADEMPVSADAQAAQAAVAAQGAVIDTAPADAKQLAAALANAPRALGTKSAKTNPAAVTELKSSGKQQRPDASARAAAQTQAGFDAALAQGKEAKAAPEMNAGQTQAGLVEMTPSAQTSQAAQNAPEFHIPRTTTPDLQAVAAAVNGTAQSLVAQSPAALDQVQAASGQLPETLAPRVGTPGWDQALGQKVVWMVAGAQQSASLTLNPPDLGPLQVVLNVSNNQATASFTAAQPEVRQALESAMPKLREMLGDAGIQLGQASVSAGMPDHQQQAFGSQQQPSSRHSAQTNDDTDTPARVVRGQTIKGGQGLVDTFA</sequence>
<dbReference type="GO" id="GO:0009424">
    <property type="term" value="C:bacterial-type flagellum hook"/>
    <property type="evidence" value="ECO:0007669"/>
    <property type="project" value="InterPro"/>
</dbReference>
<evidence type="ECO:0000256" key="4">
    <source>
        <dbReference type="SAM" id="MobiDB-lite"/>
    </source>
</evidence>
<gene>
    <name evidence="6" type="ORF">D3870_07925</name>
</gene>
<organism evidence="6 7">
    <name type="scientific">Noviherbaspirillum cavernae</name>
    <dbReference type="NCBI Taxonomy" id="2320862"/>
    <lineage>
        <taxon>Bacteria</taxon>
        <taxon>Pseudomonadati</taxon>
        <taxon>Pseudomonadota</taxon>
        <taxon>Betaproteobacteria</taxon>
        <taxon>Burkholderiales</taxon>
        <taxon>Oxalobacteraceae</taxon>
        <taxon>Noviherbaspirillum</taxon>
    </lineage>
</organism>
<keyword evidence="6" id="KW-0966">Cell projection</keyword>
<keyword evidence="3" id="KW-1005">Bacterial flagellum biogenesis</keyword>
<dbReference type="Gene3D" id="3.30.750.140">
    <property type="match status" value="1"/>
</dbReference>
<dbReference type="InterPro" id="IPR021136">
    <property type="entry name" value="Flagellar_hook_control-like_C"/>
</dbReference>
<feature type="region of interest" description="Disordered" evidence="4">
    <location>
        <begin position="42"/>
        <end position="119"/>
    </location>
</feature>
<reference evidence="6 7" key="1">
    <citation type="submission" date="2018-09" db="EMBL/GenBank/DDBJ databases">
        <authorList>
            <person name="Zhu H."/>
        </authorList>
    </citation>
    <scope>NUCLEOTIDE SEQUENCE [LARGE SCALE GENOMIC DNA]</scope>
    <source>
        <strain evidence="6 7">K2R10-39</strain>
    </source>
</reference>
<dbReference type="PANTHER" id="PTHR37533:SF2">
    <property type="entry name" value="FLAGELLAR HOOK-LENGTH CONTROL PROTEIN"/>
    <property type="match status" value="1"/>
</dbReference>
<dbReference type="EMBL" id="QYUN01000002">
    <property type="protein sequence ID" value="RJG05956.1"/>
    <property type="molecule type" value="Genomic_DNA"/>
</dbReference>